<accession>A0A653PF27</accession>
<reference evidence="1 2" key="1">
    <citation type="submission" date="2019-10" db="EMBL/GenBank/DDBJ databases">
        <authorList>
            <person name="Karimi E."/>
        </authorList>
    </citation>
    <scope>NUCLEOTIDE SEQUENCE [LARGE SCALE GENOMIC DNA]</scope>
    <source>
        <strain evidence="1">Maribacter sp. 151</strain>
    </source>
</reference>
<name>A0A653PF27_9FLAO</name>
<gene>
    <name evidence="1" type="ORF">MARI151_20221</name>
</gene>
<dbReference type="EMBL" id="CABWLR010000002">
    <property type="protein sequence ID" value="VXB28464.1"/>
    <property type="molecule type" value="Genomic_DNA"/>
</dbReference>
<dbReference type="AlphaFoldDB" id="A0A653PF27"/>
<protein>
    <recommendedName>
        <fullName evidence="3">MORN repeat variant</fullName>
    </recommendedName>
</protein>
<evidence type="ECO:0000313" key="2">
    <source>
        <dbReference type="Proteomes" id="UP000430202"/>
    </source>
</evidence>
<sequence length="189" mass="22554">MKFFLPILLISFNCFSQHTERFQELVKTVERDSVVKDTIFFKNGIIEFIGEKSFYTSNDIIVETYSGESKIYYANGIIARNDMQDRFGHWLWSKYYNRKGVLTKEWIITKIDSRAKSLEDFFASRNHIDSEKTIKHYRNSKKTNELYAYKIEYLTSLNGIGGGKVEYQNEDRKVIRTKFLKEKKYKNVW</sequence>
<evidence type="ECO:0008006" key="3">
    <source>
        <dbReference type="Google" id="ProtNLM"/>
    </source>
</evidence>
<keyword evidence="2" id="KW-1185">Reference proteome</keyword>
<dbReference type="Proteomes" id="UP000430202">
    <property type="component" value="Unassembled WGS sequence"/>
</dbReference>
<dbReference type="RefSeq" id="WP_159302130.1">
    <property type="nucleotide sequence ID" value="NZ_LR733271.1"/>
</dbReference>
<proteinExistence type="predicted"/>
<organism evidence="1 2">
    <name type="scientific">Maribacter litoralis</name>
    <dbReference type="NCBI Taxonomy" id="2059726"/>
    <lineage>
        <taxon>Bacteria</taxon>
        <taxon>Pseudomonadati</taxon>
        <taxon>Bacteroidota</taxon>
        <taxon>Flavobacteriia</taxon>
        <taxon>Flavobacteriales</taxon>
        <taxon>Flavobacteriaceae</taxon>
        <taxon>Maribacter</taxon>
    </lineage>
</organism>
<evidence type="ECO:0000313" key="1">
    <source>
        <dbReference type="EMBL" id="VXB28464.1"/>
    </source>
</evidence>